<dbReference type="SMART" id="SM00822">
    <property type="entry name" value="PKS_KR"/>
    <property type="match status" value="1"/>
</dbReference>
<accession>A0ABV9H4P4</accession>
<dbReference type="SUPFAM" id="SSF51735">
    <property type="entry name" value="NAD(P)-binding Rossmann-fold domains"/>
    <property type="match status" value="1"/>
</dbReference>
<dbReference type="Pfam" id="PF13561">
    <property type="entry name" value="adh_short_C2"/>
    <property type="match status" value="1"/>
</dbReference>
<dbReference type="PRINTS" id="PR00081">
    <property type="entry name" value="GDHRDH"/>
</dbReference>
<protein>
    <submittedName>
        <fullName evidence="4">SDR family oxidoreductase</fullName>
    </submittedName>
</protein>
<evidence type="ECO:0000313" key="5">
    <source>
        <dbReference type="Proteomes" id="UP001596042"/>
    </source>
</evidence>
<comment type="similarity">
    <text evidence="1">Belongs to the short-chain dehydrogenases/reductases (SDR) family.</text>
</comment>
<dbReference type="InterPro" id="IPR036291">
    <property type="entry name" value="NAD(P)-bd_dom_sf"/>
</dbReference>
<keyword evidence="5" id="KW-1185">Reference proteome</keyword>
<evidence type="ECO:0000256" key="1">
    <source>
        <dbReference type="ARBA" id="ARBA00006484"/>
    </source>
</evidence>
<dbReference type="PANTHER" id="PTHR42760">
    <property type="entry name" value="SHORT-CHAIN DEHYDROGENASES/REDUCTASES FAMILY MEMBER"/>
    <property type="match status" value="1"/>
</dbReference>
<dbReference type="PANTHER" id="PTHR42760:SF83">
    <property type="entry name" value="(3R)-3-HYDROXYACYL-COA DEHYDROGENASE"/>
    <property type="match status" value="1"/>
</dbReference>
<dbReference type="Proteomes" id="UP001596042">
    <property type="component" value="Unassembled WGS sequence"/>
</dbReference>
<dbReference type="PROSITE" id="PS00061">
    <property type="entry name" value="ADH_SHORT"/>
    <property type="match status" value="1"/>
</dbReference>
<keyword evidence="2" id="KW-0560">Oxidoreductase</keyword>
<dbReference type="Gene3D" id="3.40.50.720">
    <property type="entry name" value="NAD(P)-binding Rossmann-like Domain"/>
    <property type="match status" value="1"/>
</dbReference>
<gene>
    <name evidence="4" type="ORF">ACFO1V_02075</name>
</gene>
<dbReference type="RefSeq" id="WP_374831539.1">
    <property type="nucleotide sequence ID" value="NZ_JBHEEZ010000009.1"/>
</dbReference>
<name>A0ABV9H4P4_9HYPH</name>
<sequence length="247" mass="26085">MTRFDGQVALVTGGAGGIGSAVCRRLSKDGARVIVADRDLAAAEAVAATLEGEAFAAALDVASRDSWYQLRDALPDNFREISILANIAGITRDRSFLKMQDEDWDAVLNVSLKGSWLGCQIVFEAISNHKKGGAIINIASTSIFGTFGQANYSSAKAGIMGLTRTAAIEGARRGIRVNAIAPGIIETPMVMAVPENIRNKWTDQILAGRFGRPEEIASVVSFLASDEASYITGQTIIVDGGATTGDF</sequence>
<comment type="caution">
    <text evidence="4">The sequence shown here is derived from an EMBL/GenBank/DDBJ whole genome shotgun (WGS) entry which is preliminary data.</text>
</comment>
<dbReference type="InterPro" id="IPR057326">
    <property type="entry name" value="KR_dom"/>
</dbReference>
<feature type="domain" description="Ketoreductase" evidence="3">
    <location>
        <begin position="7"/>
        <end position="187"/>
    </location>
</feature>
<reference evidence="5" key="1">
    <citation type="journal article" date="2019" name="Int. J. Syst. Evol. Microbiol.">
        <title>The Global Catalogue of Microorganisms (GCM) 10K type strain sequencing project: providing services to taxonomists for standard genome sequencing and annotation.</title>
        <authorList>
            <consortium name="The Broad Institute Genomics Platform"/>
            <consortium name="The Broad Institute Genome Sequencing Center for Infectious Disease"/>
            <person name="Wu L."/>
            <person name="Ma J."/>
        </authorList>
    </citation>
    <scope>NUCLEOTIDE SEQUENCE [LARGE SCALE GENOMIC DNA]</scope>
    <source>
        <strain evidence="5">CGMCC 1.15731</strain>
    </source>
</reference>
<dbReference type="EMBL" id="JBHSEL010000023">
    <property type="protein sequence ID" value="MFC4624025.1"/>
    <property type="molecule type" value="Genomic_DNA"/>
</dbReference>
<evidence type="ECO:0000313" key="4">
    <source>
        <dbReference type="EMBL" id="MFC4624025.1"/>
    </source>
</evidence>
<evidence type="ECO:0000256" key="2">
    <source>
        <dbReference type="ARBA" id="ARBA00023002"/>
    </source>
</evidence>
<evidence type="ECO:0000259" key="3">
    <source>
        <dbReference type="SMART" id="SM00822"/>
    </source>
</evidence>
<dbReference type="InterPro" id="IPR002347">
    <property type="entry name" value="SDR_fam"/>
</dbReference>
<organism evidence="4 5">
    <name type="scientific">Daeguia caeni</name>
    <dbReference type="NCBI Taxonomy" id="439612"/>
    <lineage>
        <taxon>Bacteria</taxon>
        <taxon>Pseudomonadati</taxon>
        <taxon>Pseudomonadota</taxon>
        <taxon>Alphaproteobacteria</taxon>
        <taxon>Hyphomicrobiales</taxon>
        <taxon>Brucellaceae</taxon>
        <taxon>Daeguia</taxon>
    </lineage>
</organism>
<proteinExistence type="inferred from homology"/>
<dbReference type="PRINTS" id="PR00080">
    <property type="entry name" value="SDRFAMILY"/>
</dbReference>
<dbReference type="InterPro" id="IPR020904">
    <property type="entry name" value="Sc_DH/Rdtase_CS"/>
</dbReference>